<dbReference type="RefSeq" id="WP_004794511.1">
    <property type="nucleotide sequence ID" value="NZ_LR215010.1"/>
</dbReference>
<protein>
    <submittedName>
        <fullName evidence="1">Uncharacterized protein</fullName>
    </submittedName>
</protein>
<proteinExistence type="predicted"/>
<dbReference type="AlphaFoldDB" id="A0A449AQG3"/>
<name>A0A449AQG3_9BACT</name>
<gene>
    <name evidence="1" type="ORF">NCTC10146_00172</name>
</gene>
<accession>A0A449AQG3</accession>
<sequence length="193" mass="23818">MKNKINIEKWNINLKKFLNIENKKEVTPNYLFNKFESIYFEKIKSLTWKLYWLYNKYNLDHDEIKNQILISFWDLVNENNWKNNENFEGWFWNTLKLRTQNYFNKLHNSQYTFESLVGYNQTNLHSLNTKMQREYSIFDSEQISLEKIKKFISIDEYELLYCRLNFIKPKFSSWKQKEMLNSIKQKLSLNSLI</sequence>
<reference evidence="1 2" key="1">
    <citation type="submission" date="2019-01" db="EMBL/GenBank/DDBJ databases">
        <authorList>
            <consortium name="Pathogen Informatics"/>
        </authorList>
    </citation>
    <scope>NUCLEOTIDE SEQUENCE [LARGE SCALE GENOMIC DNA]</scope>
    <source>
        <strain evidence="1 2">NCTC10146</strain>
    </source>
</reference>
<dbReference type="Proteomes" id="UP000290495">
    <property type="component" value="Chromosome"/>
</dbReference>
<organism evidence="1 2">
    <name type="scientific">Mycoplasmopsis canis</name>
    <dbReference type="NCBI Taxonomy" id="29555"/>
    <lineage>
        <taxon>Bacteria</taxon>
        <taxon>Bacillati</taxon>
        <taxon>Mycoplasmatota</taxon>
        <taxon>Mycoplasmoidales</taxon>
        <taxon>Metamycoplasmataceae</taxon>
        <taxon>Mycoplasmopsis</taxon>
    </lineage>
</organism>
<evidence type="ECO:0000313" key="2">
    <source>
        <dbReference type="Proteomes" id="UP000290495"/>
    </source>
</evidence>
<dbReference type="EMBL" id="LR215010">
    <property type="protein sequence ID" value="VEU68720.1"/>
    <property type="molecule type" value="Genomic_DNA"/>
</dbReference>
<evidence type="ECO:0000313" key="1">
    <source>
        <dbReference type="EMBL" id="VEU68720.1"/>
    </source>
</evidence>